<dbReference type="EMBL" id="BOMF01000064">
    <property type="protein sequence ID" value="GID46057.1"/>
    <property type="molecule type" value="Genomic_DNA"/>
</dbReference>
<accession>A0ABQ3WII2</accession>
<comment type="caution">
    <text evidence="1">The sequence shown here is derived from an EMBL/GenBank/DDBJ whole genome shotgun (WGS) entry which is preliminary data.</text>
</comment>
<evidence type="ECO:0000313" key="1">
    <source>
        <dbReference type="EMBL" id="GID46057.1"/>
    </source>
</evidence>
<protein>
    <submittedName>
        <fullName evidence="1">Uncharacterized protein</fullName>
    </submittedName>
</protein>
<reference evidence="1" key="1">
    <citation type="submission" date="2021-01" db="EMBL/GenBank/DDBJ databases">
        <title>Whole genome shotgun sequence of Actinoplanes capillaceus NBRC 16408.</title>
        <authorList>
            <person name="Komaki H."/>
            <person name="Tamura T."/>
        </authorList>
    </citation>
    <scope>NUCLEOTIDE SEQUENCE [LARGE SCALE GENOMIC DNA]</scope>
    <source>
        <strain evidence="1">NBRC 16408</strain>
    </source>
</reference>
<organism evidence="1">
    <name type="scientific">Actinoplanes campanulatus</name>
    <dbReference type="NCBI Taxonomy" id="113559"/>
    <lineage>
        <taxon>Bacteria</taxon>
        <taxon>Bacillati</taxon>
        <taxon>Actinomycetota</taxon>
        <taxon>Actinomycetes</taxon>
        <taxon>Micromonosporales</taxon>
        <taxon>Micromonosporaceae</taxon>
        <taxon>Actinoplanes</taxon>
    </lineage>
</organism>
<name>A0ABQ3WII2_9ACTN</name>
<gene>
    <name evidence="1" type="ORF">Aca07nite_33320</name>
</gene>
<sequence length="140" mass="16134">MTVCGARTVGYQEKPGCISVRAHWTHWPCLLPQHGPGAKHRRVIALTDWHREFVGEHPGRLVRGLFHSDGSRFINRVITQGRPYSYPRYNFVNESVDIMRICQEALDRLGIDWRMARRNALSVARRSAVARLDEVVGTKW</sequence>
<proteinExistence type="predicted"/>